<dbReference type="Pfam" id="PF02793">
    <property type="entry name" value="HRM"/>
    <property type="match status" value="1"/>
</dbReference>
<evidence type="ECO:0000256" key="5">
    <source>
        <dbReference type="ARBA" id="ARBA00022989"/>
    </source>
</evidence>
<keyword evidence="6" id="KW-0297">G-protein coupled receptor</keyword>
<dbReference type="InterPro" id="IPR050332">
    <property type="entry name" value="GPCR_2"/>
</dbReference>
<feature type="transmembrane region" description="Helical" evidence="11">
    <location>
        <begin position="372"/>
        <end position="395"/>
    </location>
</feature>
<dbReference type="GO" id="GO:0005886">
    <property type="term" value="C:plasma membrane"/>
    <property type="evidence" value="ECO:0007669"/>
    <property type="project" value="UniProtKB-SubCell"/>
</dbReference>
<feature type="transmembrane region" description="Helical" evidence="11">
    <location>
        <begin position="182"/>
        <end position="199"/>
    </location>
</feature>
<dbReference type="InterPro" id="IPR017983">
    <property type="entry name" value="GPCR_2_secretin-like_CS"/>
</dbReference>
<comment type="subcellular location">
    <subcellularLocation>
        <location evidence="1">Cell membrane</location>
        <topology evidence="1">Multi-pass membrane protein</topology>
    </subcellularLocation>
</comment>
<dbReference type="OrthoDB" id="5967113at2759"/>
<dbReference type="Gene3D" id="4.10.1240.10">
    <property type="entry name" value="GPCR, family 2, extracellular hormone receptor domain"/>
    <property type="match status" value="1"/>
</dbReference>
<dbReference type="EMBL" id="CAIIXF020000007">
    <property type="protein sequence ID" value="CAH1788538.1"/>
    <property type="molecule type" value="Genomic_DNA"/>
</dbReference>
<dbReference type="PROSITE" id="PS00649">
    <property type="entry name" value="G_PROTEIN_RECEP_F2_1"/>
    <property type="match status" value="1"/>
</dbReference>
<dbReference type="PROSITE" id="PS50261">
    <property type="entry name" value="G_PROTEIN_RECEP_F2_4"/>
    <property type="match status" value="1"/>
</dbReference>
<feature type="transmembrane region" description="Helical" evidence="11">
    <location>
        <begin position="148"/>
        <end position="170"/>
    </location>
</feature>
<keyword evidence="5 11" id="KW-1133">Transmembrane helix</keyword>
<evidence type="ECO:0000256" key="3">
    <source>
        <dbReference type="ARBA" id="ARBA00022475"/>
    </source>
</evidence>
<feature type="transmembrane region" description="Helical" evidence="11">
    <location>
        <begin position="219"/>
        <end position="237"/>
    </location>
</feature>
<feature type="domain" description="G-protein coupled receptors family 2 profile 2" evidence="13">
    <location>
        <begin position="145"/>
        <end position="396"/>
    </location>
</feature>
<dbReference type="InterPro" id="IPR001879">
    <property type="entry name" value="GPCR_2_extracellular_dom"/>
</dbReference>
<dbReference type="SMART" id="SM00008">
    <property type="entry name" value="HormR"/>
    <property type="match status" value="1"/>
</dbReference>
<evidence type="ECO:0000256" key="2">
    <source>
        <dbReference type="ARBA" id="ARBA00005314"/>
    </source>
</evidence>
<keyword evidence="4 11" id="KW-0812">Transmembrane</keyword>
<dbReference type="Pfam" id="PF00002">
    <property type="entry name" value="7tm_2"/>
    <property type="match status" value="1"/>
</dbReference>
<reference evidence="14" key="1">
    <citation type="submission" date="2022-03" db="EMBL/GenBank/DDBJ databases">
        <authorList>
            <person name="Martin C."/>
        </authorList>
    </citation>
    <scope>NUCLEOTIDE SEQUENCE</scope>
</reference>
<evidence type="ECO:0000256" key="4">
    <source>
        <dbReference type="ARBA" id="ARBA00022692"/>
    </source>
</evidence>
<dbReference type="PROSITE" id="PS00650">
    <property type="entry name" value="G_PROTEIN_RECEP_F2_2"/>
    <property type="match status" value="1"/>
</dbReference>
<evidence type="ECO:0000313" key="14">
    <source>
        <dbReference type="EMBL" id="CAH1788538.1"/>
    </source>
</evidence>
<dbReference type="SUPFAM" id="SSF81321">
    <property type="entry name" value="Family A G protein-coupled receptor-like"/>
    <property type="match status" value="1"/>
</dbReference>
<dbReference type="InterPro" id="IPR036445">
    <property type="entry name" value="GPCR_2_extracell_dom_sf"/>
</dbReference>
<name>A0A8S4P574_OWEFU</name>
<evidence type="ECO:0000256" key="6">
    <source>
        <dbReference type="ARBA" id="ARBA00023040"/>
    </source>
</evidence>
<dbReference type="InterPro" id="IPR000832">
    <property type="entry name" value="GPCR_2_secretin-like"/>
</dbReference>
<dbReference type="SUPFAM" id="SSF111418">
    <property type="entry name" value="Hormone receptor domain"/>
    <property type="match status" value="1"/>
</dbReference>
<dbReference type="Gene3D" id="1.20.1070.10">
    <property type="entry name" value="Rhodopsin 7-helix transmembrane proteins"/>
    <property type="match status" value="1"/>
</dbReference>
<evidence type="ECO:0000313" key="15">
    <source>
        <dbReference type="Proteomes" id="UP000749559"/>
    </source>
</evidence>
<dbReference type="GO" id="GO:0007188">
    <property type="term" value="P:adenylate cyclase-modulating G protein-coupled receptor signaling pathway"/>
    <property type="evidence" value="ECO:0007669"/>
    <property type="project" value="TreeGrafter"/>
</dbReference>
<comment type="caution">
    <text evidence="14">The sequence shown here is derived from an EMBL/GenBank/DDBJ whole genome shotgun (WGS) entry which is preliminary data.</text>
</comment>
<evidence type="ECO:0000256" key="7">
    <source>
        <dbReference type="ARBA" id="ARBA00023136"/>
    </source>
</evidence>
<keyword evidence="10" id="KW-0807">Transducer</keyword>
<keyword evidence="7 11" id="KW-0472">Membrane</keyword>
<dbReference type="PANTHER" id="PTHR45620">
    <property type="entry name" value="PDF RECEPTOR-LIKE PROTEIN-RELATED"/>
    <property type="match status" value="1"/>
</dbReference>
<dbReference type="Proteomes" id="UP000749559">
    <property type="component" value="Unassembled WGS sequence"/>
</dbReference>
<proteinExistence type="inferred from homology"/>
<evidence type="ECO:0000256" key="11">
    <source>
        <dbReference type="SAM" id="Phobius"/>
    </source>
</evidence>
<evidence type="ECO:0000256" key="8">
    <source>
        <dbReference type="ARBA" id="ARBA00023170"/>
    </source>
</evidence>
<organism evidence="14 15">
    <name type="scientific">Owenia fusiformis</name>
    <name type="common">Polychaete worm</name>
    <dbReference type="NCBI Taxonomy" id="6347"/>
    <lineage>
        <taxon>Eukaryota</taxon>
        <taxon>Metazoa</taxon>
        <taxon>Spiralia</taxon>
        <taxon>Lophotrochozoa</taxon>
        <taxon>Annelida</taxon>
        <taxon>Polychaeta</taxon>
        <taxon>Sedentaria</taxon>
        <taxon>Canalipalpata</taxon>
        <taxon>Sabellida</taxon>
        <taxon>Oweniida</taxon>
        <taxon>Oweniidae</taxon>
        <taxon>Owenia</taxon>
    </lineage>
</organism>
<evidence type="ECO:0000259" key="12">
    <source>
        <dbReference type="PROSITE" id="PS50227"/>
    </source>
</evidence>
<keyword evidence="3" id="KW-1003">Cell membrane</keyword>
<gene>
    <name evidence="14" type="ORF">OFUS_LOCUS14048</name>
</gene>
<dbReference type="PRINTS" id="PR00249">
    <property type="entry name" value="GPCRSECRETIN"/>
</dbReference>
<evidence type="ECO:0000259" key="13">
    <source>
        <dbReference type="PROSITE" id="PS50261"/>
    </source>
</evidence>
<protein>
    <submittedName>
        <fullName evidence="14">Uncharacterized protein</fullName>
    </submittedName>
</protein>
<dbReference type="GO" id="GO:0008528">
    <property type="term" value="F:G protein-coupled peptide receptor activity"/>
    <property type="evidence" value="ECO:0007669"/>
    <property type="project" value="TreeGrafter"/>
</dbReference>
<evidence type="ECO:0000256" key="10">
    <source>
        <dbReference type="ARBA" id="ARBA00023224"/>
    </source>
</evidence>
<dbReference type="PROSITE" id="PS50227">
    <property type="entry name" value="G_PROTEIN_RECEP_F2_3"/>
    <property type="match status" value="1"/>
</dbReference>
<dbReference type="GO" id="GO:0007166">
    <property type="term" value="P:cell surface receptor signaling pathway"/>
    <property type="evidence" value="ECO:0007669"/>
    <property type="project" value="InterPro"/>
</dbReference>
<evidence type="ECO:0000256" key="1">
    <source>
        <dbReference type="ARBA" id="ARBA00004651"/>
    </source>
</evidence>
<dbReference type="PANTHER" id="PTHR45620:SF40">
    <property type="entry name" value="CORTICOTROPIN-RELEASING FACTOR RECEPTOR 2-LIKE ISOFORM X1"/>
    <property type="match status" value="1"/>
</dbReference>
<feature type="domain" description="G-protein coupled receptors family 2 profile 1" evidence="12">
    <location>
        <begin position="48"/>
        <end position="126"/>
    </location>
</feature>
<feature type="transmembrane region" description="Helical" evidence="11">
    <location>
        <begin position="298"/>
        <end position="319"/>
    </location>
</feature>
<evidence type="ECO:0000256" key="9">
    <source>
        <dbReference type="ARBA" id="ARBA00023180"/>
    </source>
</evidence>
<comment type="similarity">
    <text evidence="2">Belongs to the G-protein coupled receptor 2 family.</text>
</comment>
<keyword evidence="9" id="KW-0325">Glycoprotein</keyword>
<accession>A0A8S4P574</accession>
<dbReference type="CDD" id="cd15041">
    <property type="entry name" value="7tmB1_hormone_R"/>
    <property type="match status" value="1"/>
</dbReference>
<dbReference type="AlphaFoldDB" id="A0A8S4P574"/>
<keyword evidence="8" id="KW-0675">Receptor</keyword>
<keyword evidence="15" id="KW-1185">Reference proteome</keyword>
<feature type="transmembrane region" description="Helical" evidence="11">
    <location>
        <begin position="257"/>
        <end position="278"/>
    </location>
</feature>
<dbReference type="InterPro" id="IPR017981">
    <property type="entry name" value="GPCR_2-like_7TM"/>
</dbReference>
<sequence>MTAYQGFENSTDVTLESDNVRVATHAPNITSAMRDALKKLYKQDGGEACLDGVLYGRSATARKAEGNCTADFDKFLCWPKTEPGLTVTLDCPKLGRYTCSGYNAVRTCSLSGEWSKSNYTECLECYDQQNSNSESDPQERIIPIMRDIYFYGGIYSLTCLVIAFVIFMVFRNLWCRRIFIHVNLIISFILRYVTIIVMFEPFVTGRTSSYRDVDWLCKTVLVISQYSIMANIFWMFVEGLYLHNRVAVAVFSKDPHFALYGFIGWGLPLVFMIAWSISTHYTHHIQCWGEFSQKNESWIILVPIILALVLNLIFFINIIRVLVTKLATSNSSEHVQMRKAAKGIAILFPLLGITNLLFIIKPRHSGPIAESAYYISNTVLQISQGFFVSLIYCFMSTEVQSAIKKRWGRYKISKAGGTRYRRRSSRTSSIFISVSQTENLNSHAHHHRMTSL</sequence>
<feature type="transmembrane region" description="Helical" evidence="11">
    <location>
        <begin position="340"/>
        <end position="360"/>
    </location>
</feature>